<dbReference type="PANTHER" id="PTHR48079">
    <property type="entry name" value="PROTEIN YEEZ"/>
    <property type="match status" value="1"/>
</dbReference>
<name>A0ABS6V807_9SPHN</name>
<accession>A0ABS6V807</accession>
<dbReference type="Pfam" id="PF01370">
    <property type="entry name" value="Epimerase"/>
    <property type="match status" value="1"/>
</dbReference>
<dbReference type="PANTHER" id="PTHR48079:SF6">
    <property type="entry name" value="NAD(P)-BINDING DOMAIN-CONTAINING PROTEIN-RELATED"/>
    <property type="match status" value="1"/>
</dbReference>
<comment type="caution">
    <text evidence="2">The sequence shown here is derived from an EMBL/GenBank/DDBJ whole genome shotgun (WGS) entry which is preliminary data.</text>
</comment>
<feature type="domain" description="NAD-dependent epimerase/dehydratase" evidence="1">
    <location>
        <begin position="5"/>
        <end position="189"/>
    </location>
</feature>
<keyword evidence="3" id="KW-1185">Reference proteome</keyword>
<reference evidence="2 3" key="1">
    <citation type="submission" date="2021-07" db="EMBL/GenBank/DDBJ databases">
        <title>The draft genome sequence of Sphingomicrobium sp. B8.</title>
        <authorList>
            <person name="Mu L."/>
        </authorList>
    </citation>
    <scope>NUCLEOTIDE SEQUENCE [LARGE SCALE GENOMIC DNA]</scope>
    <source>
        <strain evidence="2 3">B8</strain>
    </source>
</reference>
<protein>
    <submittedName>
        <fullName evidence="2">NAD(P)H-binding protein</fullName>
    </submittedName>
</protein>
<dbReference type="EMBL" id="JAHVAH010000001">
    <property type="protein sequence ID" value="MBW0145708.1"/>
    <property type="molecule type" value="Genomic_DNA"/>
</dbReference>
<dbReference type="Proteomes" id="UP000698028">
    <property type="component" value="Unassembled WGS sequence"/>
</dbReference>
<dbReference type="InterPro" id="IPR051783">
    <property type="entry name" value="NAD(P)-dependent_oxidoreduct"/>
</dbReference>
<evidence type="ECO:0000313" key="3">
    <source>
        <dbReference type="Proteomes" id="UP000698028"/>
    </source>
</evidence>
<evidence type="ECO:0000259" key="1">
    <source>
        <dbReference type="Pfam" id="PF01370"/>
    </source>
</evidence>
<evidence type="ECO:0000313" key="2">
    <source>
        <dbReference type="EMBL" id="MBW0145708.1"/>
    </source>
</evidence>
<proteinExistence type="predicted"/>
<dbReference type="RefSeq" id="WP_218633596.1">
    <property type="nucleotide sequence ID" value="NZ_JAHVAH010000001.1"/>
</dbReference>
<organism evidence="2 3">
    <name type="scientific">Sphingomicrobium clamense</name>
    <dbReference type="NCBI Taxonomy" id="2851013"/>
    <lineage>
        <taxon>Bacteria</taxon>
        <taxon>Pseudomonadati</taxon>
        <taxon>Pseudomonadota</taxon>
        <taxon>Alphaproteobacteria</taxon>
        <taxon>Sphingomonadales</taxon>
        <taxon>Sphingomonadaceae</taxon>
        <taxon>Sphingomicrobium</taxon>
    </lineage>
</organism>
<gene>
    <name evidence="2" type="ORF">KTQ36_10445</name>
</gene>
<dbReference type="InterPro" id="IPR001509">
    <property type="entry name" value="Epimerase_deHydtase"/>
</dbReference>
<sequence length="301" mass="32029">MRLALTGATGFVGNRLLERALARGHSIAALTRRPQAPLEGVDWVEGSLETPGPLSRICAGADAAIHVAGVINAPDKDGFEKGNVVGTEAMLAAAKGANVPRFVHVSSLSAREPSLSLYGASKARSETKVRTAGIDAVVVRPPAVYGPGDRETLELFKMAKRGLVMLPPEGRLSLIHADDLSDLLLELAEGKGPAGALYEPDDGQEKGYSHKQFAEELGHAVGRKNVALSMPGAVLGAAARIDRLVRGRKAKLTPDRAAYFAHPDWVVSADKRPPAEVWTPKVETKAGLKKTADWYRAQGWI</sequence>